<protein>
    <submittedName>
        <fullName evidence="3">Uncharacterized protein</fullName>
    </submittedName>
</protein>
<name>A0A9W9K927_9EURO</name>
<dbReference type="PANTHER" id="PTHR37534:SF46">
    <property type="entry name" value="ZN(II)2CYS6 TRANSCRIPTION FACTOR (EUROFUNG)"/>
    <property type="match status" value="1"/>
</dbReference>
<comment type="subcellular location">
    <subcellularLocation>
        <location evidence="1">Nucleus</location>
    </subcellularLocation>
</comment>
<dbReference type="OrthoDB" id="2015447at2759"/>
<evidence type="ECO:0000256" key="1">
    <source>
        <dbReference type="ARBA" id="ARBA00004123"/>
    </source>
</evidence>
<dbReference type="EMBL" id="JAPQKH010000005">
    <property type="protein sequence ID" value="KAJ5097066.1"/>
    <property type="molecule type" value="Genomic_DNA"/>
</dbReference>
<keyword evidence="2" id="KW-0539">Nucleus</keyword>
<dbReference type="GO" id="GO:0005634">
    <property type="term" value="C:nucleus"/>
    <property type="evidence" value="ECO:0007669"/>
    <property type="project" value="UniProtKB-SubCell"/>
</dbReference>
<evidence type="ECO:0000313" key="4">
    <source>
        <dbReference type="Proteomes" id="UP001149165"/>
    </source>
</evidence>
<proteinExistence type="predicted"/>
<dbReference type="Proteomes" id="UP001149165">
    <property type="component" value="Unassembled WGS sequence"/>
</dbReference>
<gene>
    <name evidence="3" type="ORF">N7456_007787</name>
</gene>
<comment type="caution">
    <text evidence="3">The sequence shown here is derived from an EMBL/GenBank/DDBJ whole genome shotgun (WGS) entry which is preliminary data.</text>
</comment>
<accession>A0A9W9K927</accession>
<reference evidence="3" key="1">
    <citation type="submission" date="2022-11" db="EMBL/GenBank/DDBJ databases">
        <authorList>
            <person name="Petersen C."/>
        </authorList>
    </citation>
    <scope>NUCLEOTIDE SEQUENCE</scope>
    <source>
        <strain evidence="3">IBT 30069</strain>
    </source>
</reference>
<dbReference type="PANTHER" id="PTHR37534">
    <property type="entry name" value="TRANSCRIPTIONAL ACTIVATOR PROTEIN UGA3"/>
    <property type="match status" value="1"/>
</dbReference>
<evidence type="ECO:0000313" key="3">
    <source>
        <dbReference type="EMBL" id="KAJ5097066.1"/>
    </source>
</evidence>
<dbReference type="AlphaFoldDB" id="A0A9W9K927"/>
<evidence type="ECO:0000256" key="2">
    <source>
        <dbReference type="ARBA" id="ARBA00023242"/>
    </source>
</evidence>
<reference evidence="3" key="2">
    <citation type="journal article" date="2023" name="IMA Fungus">
        <title>Comparative genomic study of the Penicillium genus elucidates a diverse pangenome and 15 lateral gene transfer events.</title>
        <authorList>
            <person name="Petersen C."/>
            <person name="Sorensen T."/>
            <person name="Nielsen M.R."/>
            <person name="Sondergaard T.E."/>
            <person name="Sorensen J.L."/>
            <person name="Fitzpatrick D.A."/>
            <person name="Frisvad J.C."/>
            <person name="Nielsen K.L."/>
        </authorList>
    </citation>
    <scope>NUCLEOTIDE SEQUENCE</scope>
    <source>
        <strain evidence="3">IBT 30069</strain>
    </source>
</reference>
<sequence>MTSNWSDEVVEHRGKAAQLLENALRTIQSQNSLHLLEPILILFTLDCTLSATGQWNTHLKRAHSVLQACGGPNSLIAPRQRSQVGMLLWWDATITLVSRRCPIFDRSYLEYCIRWEKLDEWSFFDLTGCPQELFVLLYNLSELAQQSEIASSMTWLTFNITPIIEAEEKLNQWQNKFVPLPQDQNLDISDEDLERQLHEQQDRYHCAEAWRCALILYIESVFKRDSSQRRSFSLTLMARKTLDHIRCCRRTSQTQKQLLLPIFLAGSETYDNDMRNFVKDYCLYWAEKSRYSMFSSVPMLLEEIWTTDQWWGAIIDSKRKASTQLLLG</sequence>
<dbReference type="InterPro" id="IPR021858">
    <property type="entry name" value="Fun_TF"/>
</dbReference>
<keyword evidence="4" id="KW-1185">Reference proteome</keyword>
<organism evidence="3 4">
    <name type="scientific">Penicillium angulare</name>
    <dbReference type="NCBI Taxonomy" id="116970"/>
    <lineage>
        <taxon>Eukaryota</taxon>
        <taxon>Fungi</taxon>
        <taxon>Dikarya</taxon>
        <taxon>Ascomycota</taxon>
        <taxon>Pezizomycotina</taxon>
        <taxon>Eurotiomycetes</taxon>
        <taxon>Eurotiomycetidae</taxon>
        <taxon>Eurotiales</taxon>
        <taxon>Aspergillaceae</taxon>
        <taxon>Penicillium</taxon>
    </lineage>
</organism>
<dbReference type="Pfam" id="PF11951">
    <property type="entry name" value="Fungal_trans_2"/>
    <property type="match status" value="1"/>
</dbReference>